<dbReference type="EMBL" id="DF237188">
    <property type="protein sequence ID" value="GAQ85507.1"/>
    <property type="molecule type" value="Genomic_DNA"/>
</dbReference>
<feature type="non-terminal residue" evidence="2">
    <location>
        <position position="411"/>
    </location>
</feature>
<feature type="compositionally biased region" description="Basic and acidic residues" evidence="1">
    <location>
        <begin position="143"/>
        <end position="161"/>
    </location>
</feature>
<proteinExistence type="predicted"/>
<dbReference type="Proteomes" id="UP000054558">
    <property type="component" value="Unassembled WGS sequence"/>
</dbReference>
<sequence length="411" mass="42517">MIRQKEHNRETGAMIVLRVPAGGEIRAIFLIMSRGGAVLPQPQIFIPGGPANSRMLILGEETIKLRTMACKAEGPTRSPRPLPCPPPQVQVECPHRSSAASPQREALCEVSVNAQQPSPSATPRLKAAKAAGDALKDLPAGGHADDARSKAEGTAEERGEIGKVGNPVTGDQNGMAGGEGDGREGVVIADVSNRREVPPIEQLLHNDTASAYENPLCRNEYRNSQIESCPQNGVSPAGQGGVQVGPGETRRASVAASKRGRDWSEGNTGTGTKKRSMGGGRWSTTEEQPGDAAAGDIPDCLHGQPPALPNCTTNTATEAPPASAASNPGSLPQAPSPLPEAPALSPDLVFETGPLLRPAQTKRRRSKPSPVKAPVGLLLDNGTAAGEQAPARVTSVGGAAKGVLKESDSRG</sequence>
<evidence type="ECO:0000313" key="2">
    <source>
        <dbReference type="EMBL" id="GAQ85507.1"/>
    </source>
</evidence>
<keyword evidence="3" id="KW-1185">Reference proteome</keyword>
<feature type="compositionally biased region" description="Low complexity" evidence="1">
    <location>
        <begin position="309"/>
        <end position="333"/>
    </location>
</feature>
<reference evidence="2 3" key="1">
    <citation type="journal article" date="2014" name="Nat. Commun.">
        <title>Klebsormidium flaccidum genome reveals primary factors for plant terrestrial adaptation.</title>
        <authorList>
            <person name="Hori K."/>
            <person name="Maruyama F."/>
            <person name="Fujisawa T."/>
            <person name="Togashi T."/>
            <person name="Yamamoto N."/>
            <person name="Seo M."/>
            <person name="Sato S."/>
            <person name="Yamada T."/>
            <person name="Mori H."/>
            <person name="Tajima N."/>
            <person name="Moriyama T."/>
            <person name="Ikeuchi M."/>
            <person name="Watanabe M."/>
            <person name="Wada H."/>
            <person name="Kobayashi K."/>
            <person name="Saito M."/>
            <person name="Masuda T."/>
            <person name="Sasaki-Sekimoto Y."/>
            <person name="Mashiguchi K."/>
            <person name="Awai K."/>
            <person name="Shimojima M."/>
            <person name="Masuda S."/>
            <person name="Iwai M."/>
            <person name="Nobusawa T."/>
            <person name="Narise T."/>
            <person name="Kondo S."/>
            <person name="Saito H."/>
            <person name="Sato R."/>
            <person name="Murakawa M."/>
            <person name="Ihara Y."/>
            <person name="Oshima-Yamada Y."/>
            <person name="Ohtaka K."/>
            <person name="Satoh M."/>
            <person name="Sonobe K."/>
            <person name="Ishii M."/>
            <person name="Ohtani R."/>
            <person name="Kanamori-Sato M."/>
            <person name="Honoki R."/>
            <person name="Miyazaki D."/>
            <person name="Mochizuki H."/>
            <person name="Umetsu J."/>
            <person name="Higashi K."/>
            <person name="Shibata D."/>
            <person name="Kamiya Y."/>
            <person name="Sato N."/>
            <person name="Nakamura Y."/>
            <person name="Tabata S."/>
            <person name="Ida S."/>
            <person name="Kurokawa K."/>
            <person name="Ohta H."/>
        </authorList>
    </citation>
    <scope>NUCLEOTIDE SEQUENCE [LARGE SCALE GENOMIC DNA]</scope>
    <source>
        <strain evidence="2 3">NIES-2285</strain>
    </source>
</reference>
<accession>A0A1Y1I9W3</accession>
<evidence type="ECO:0000313" key="3">
    <source>
        <dbReference type="Proteomes" id="UP000054558"/>
    </source>
</evidence>
<gene>
    <name evidence="2" type="ORF">KFL_002390010</name>
</gene>
<protein>
    <submittedName>
        <fullName evidence="2">Uncharacterized protein</fullName>
    </submittedName>
</protein>
<name>A0A1Y1I9W3_KLENI</name>
<feature type="region of interest" description="Disordered" evidence="1">
    <location>
        <begin position="228"/>
        <end position="411"/>
    </location>
</feature>
<feature type="region of interest" description="Disordered" evidence="1">
    <location>
        <begin position="136"/>
        <end position="182"/>
    </location>
</feature>
<dbReference type="AlphaFoldDB" id="A0A1Y1I9W3"/>
<evidence type="ECO:0000256" key="1">
    <source>
        <dbReference type="SAM" id="MobiDB-lite"/>
    </source>
</evidence>
<organism evidence="2 3">
    <name type="scientific">Klebsormidium nitens</name>
    <name type="common">Green alga</name>
    <name type="synonym">Ulothrix nitens</name>
    <dbReference type="NCBI Taxonomy" id="105231"/>
    <lineage>
        <taxon>Eukaryota</taxon>
        <taxon>Viridiplantae</taxon>
        <taxon>Streptophyta</taxon>
        <taxon>Klebsormidiophyceae</taxon>
        <taxon>Klebsormidiales</taxon>
        <taxon>Klebsormidiaceae</taxon>
        <taxon>Klebsormidium</taxon>
    </lineage>
</organism>